<protein>
    <recommendedName>
        <fullName evidence="4">Heterokaryon incompatibility domain-containing protein</fullName>
    </recommendedName>
</protein>
<feature type="region of interest" description="Disordered" evidence="1">
    <location>
        <begin position="1"/>
        <end position="41"/>
    </location>
</feature>
<dbReference type="Proteomes" id="UP000650467">
    <property type="component" value="Unassembled WGS sequence"/>
</dbReference>
<evidence type="ECO:0000313" key="3">
    <source>
        <dbReference type="Proteomes" id="UP000650467"/>
    </source>
</evidence>
<accession>A0A835WAR7</accession>
<reference evidence="2" key="1">
    <citation type="journal article" date="2020" name="bioRxiv">
        <title>Comparative genomics of Chlamydomonas.</title>
        <authorList>
            <person name="Craig R.J."/>
            <person name="Hasan A.R."/>
            <person name="Ness R.W."/>
            <person name="Keightley P.D."/>
        </authorList>
    </citation>
    <scope>NUCLEOTIDE SEQUENCE</scope>
    <source>
        <strain evidence="2">SAG 7.73</strain>
    </source>
</reference>
<name>A0A835WAR7_CHLIN</name>
<evidence type="ECO:0008006" key="4">
    <source>
        <dbReference type="Google" id="ProtNLM"/>
    </source>
</evidence>
<gene>
    <name evidence="2" type="ORF">HXX76_002278</name>
</gene>
<evidence type="ECO:0000256" key="1">
    <source>
        <dbReference type="SAM" id="MobiDB-lite"/>
    </source>
</evidence>
<evidence type="ECO:0000313" key="2">
    <source>
        <dbReference type="EMBL" id="KAG2443939.1"/>
    </source>
</evidence>
<dbReference type="EMBL" id="JAEHOC010000003">
    <property type="protein sequence ID" value="KAG2443939.1"/>
    <property type="molecule type" value="Genomic_DNA"/>
</dbReference>
<feature type="region of interest" description="Disordered" evidence="1">
    <location>
        <begin position="271"/>
        <end position="290"/>
    </location>
</feature>
<comment type="caution">
    <text evidence="2">The sequence shown here is derived from an EMBL/GenBank/DDBJ whole genome shotgun (WGS) entry which is preliminary data.</text>
</comment>
<feature type="compositionally biased region" description="Gly residues" evidence="1">
    <location>
        <begin position="271"/>
        <end position="284"/>
    </location>
</feature>
<keyword evidence="3" id="KW-1185">Reference proteome</keyword>
<organism evidence="2 3">
    <name type="scientific">Chlamydomonas incerta</name>
    <dbReference type="NCBI Taxonomy" id="51695"/>
    <lineage>
        <taxon>Eukaryota</taxon>
        <taxon>Viridiplantae</taxon>
        <taxon>Chlorophyta</taxon>
        <taxon>core chlorophytes</taxon>
        <taxon>Chlorophyceae</taxon>
        <taxon>CS clade</taxon>
        <taxon>Chlamydomonadales</taxon>
        <taxon>Chlamydomonadaceae</taxon>
        <taxon>Chlamydomonas</taxon>
    </lineage>
</organism>
<sequence length="488" mass="50931">MEASACCAPELQPNGTPPSGSEGAGSLPATTDELLPHAPQPVPLSQLPGVIQDLHRGMPPLMAAAPMRLMLIAAVLRWSGGVKVYEDVEPSECEELPYADVGEAQWAATVVLSWRWGAPKPAARQPGFSPMCPHQLGTLAGALRTFSDVGLRYVWIDWCCVPQYSAPSMVEVMRCKQLLQPPPADHEPSRQLPDTAAMDAEDARAAAAAVGSILRRDGVACRDYLHRVWPLAERMARYGRGEPLSAWLGLEAWLGMVADAVLAAAGLGRGCGQQQGQGQQGQQGQGQAAGAAGAQARRDLVLYRRILDACPAGSQGRVAADSLHGSGSASGGSSGSALLDRLLPLLATTADAAATDTGPGLAPTCASASASANASAGITEPAVAHFAALLRMAVRAWRHVALADGVPAWPGWLHRYLADMSDGVYHSSSSPARVRAVYALFSWKPVDAQSPAALLQALRELAGWAAPRLDERQLAALAADLGLATGVT</sequence>
<dbReference type="AlphaFoldDB" id="A0A835WAR7"/>
<proteinExistence type="predicted"/>